<reference evidence="3" key="1">
    <citation type="submission" date="2017-02" db="UniProtKB">
        <authorList>
            <consortium name="WormBaseParasite"/>
        </authorList>
    </citation>
    <scope>IDENTIFICATION</scope>
</reference>
<accession>A0A0M3IJC7</accession>
<evidence type="ECO:0000256" key="1">
    <source>
        <dbReference type="SAM" id="MobiDB-lite"/>
    </source>
</evidence>
<dbReference type="AlphaFoldDB" id="A0A0M3IJC7"/>
<dbReference type="Proteomes" id="UP000036681">
    <property type="component" value="Unplaced"/>
</dbReference>
<sequence length="54" mass="5857">MDYSQDNTMNESSASDVSHSEFGSAAVDVVLMRMLKSAGLLLMHAINEESVNHS</sequence>
<proteinExistence type="predicted"/>
<feature type="region of interest" description="Disordered" evidence="1">
    <location>
        <begin position="1"/>
        <end position="20"/>
    </location>
</feature>
<feature type="compositionally biased region" description="Polar residues" evidence="1">
    <location>
        <begin position="1"/>
        <end position="17"/>
    </location>
</feature>
<protein>
    <submittedName>
        <fullName evidence="3">Transcriptional regulator</fullName>
    </submittedName>
</protein>
<keyword evidence="2" id="KW-1185">Reference proteome</keyword>
<evidence type="ECO:0000313" key="2">
    <source>
        <dbReference type="Proteomes" id="UP000036681"/>
    </source>
</evidence>
<name>A0A0M3IJC7_ASCLU</name>
<dbReference type="WBParaSite" id="ALUE_0001873901-mRNA-1">
    <property type="protein sequence ID" value="ALUE_0001873901-mRNA-1"/>
    <property type="gene ID" value="ALUE_0001873901"/>
</dbReference>
<organism evidence="2 3">
    <name type="scientific">Ascaris lumbricoides</name>
    <name type="common">Giant roundworm</name>
    <dbReference type="NCBI Taxonomy" id="6252"/>
    <lineage>
        <taxon>Eukaryota</taxon>
        <taxon>Metazoa</taxon>
        <taxon>Ecdysozoa</taxon>
        <taxon>Nematoda</taxon>
        <taxon>Chromadorea</taxon>
        <taxon>Rhabditida</taxon>
        <taxon>Spirurina</taxon>
        <taxon>Ascaridomorpha</taxon>
        <taxon>Ascaridoidea</taxon>
        <taxon>Ascarididae</taxon>
        <taxon>Ascaris</taxon>
    </lineage>
</organism>
<evidence type="ECO:0000313" key="3">
    <source>
        <dbReference type="WBParaSite" id="ALUE_0001873901-mRNA-1"/>
    </source>
</evidence>